<keyword evidence="3 6" id="KW-1133">Transmembrane helix</keyword>
<dbReference type="PANTHER" id="PTHR15549">
    <property type="entry name" value="PAIRED IMMUNOGLOBULIN-LIKE TYPE 2 RECEPTOR"/>
    <property type="match status" value="1"/>
</dbReference>
<gene>
    <name evidence="7" type="ORF">M441DRAFT_132746</name>
</gene>
<keyword evidence="4 6" id="KW-0472">Membrane</keyword>
<name>A0A2T3ZIY0_TRIA4</name>
<dbReference type="OrthoDB" id="5240840at2759"/>
<evidence type="ECO:0000256" key="2">
    <source>
        <dbReference type="ARBA" id="ARBA00022692"/>
    </source>
</evidence>
<feature type="transmembrane region" description="Helical" evidence="6">
    <location>
        <begin position="426"/>
        <end position="447"/>
    </location>
</feature>
<keyword evidence="2 6" id="KW-0812">Transmembrane</keyword>
<comment type="subcellular location">
    <subcellularLocation>
        <location evidence="1">Membrane</location>
        <topology evidence="1">Single-pass membrane protein</topology>
    </subcellularLocation>
</comment>
<accession>A0A2T3ZIY0</accession>
<dbReference type="STRING" id="1042311.A0A2T3ZIY0"/>
<evidence type="ECO:0000313" key="8">
    <source>
        <dbReference type="Proteomes" id="UP000240493"/>
    </source>
</evidence>
<feature type="compositionally biased region" description="Polar residues" evidence="5">
    <location>
        <begin position="89"/>
        <end position="99"/>
    </location>
</feature>
<dbReference type="InterPro" id="IPR051694">
    <property type="entry name" value="Immunoregulatory_rcpt-like"/>
</dbReference>
<feature type="compositionally biased region" description="Polar residues" evidence="5">
    <location>
        <begin position="273"/>
        <end position="285"/>
    </location>
</feature>
<feature type="compositionally biased region" description="Basic and acidic residues" evidence="5">
    <location>
        <begin position="626"/>
        <end position="636"/>
    </location>
</feature>
<feature type="region of interest" description="Disordered" evidence="5">
    <location>
        <begin position="382"/>
        <end position="420"/>
    </location>
</feature>
<feature type="region of interest" description="Disordered" evidence="5">
    <location>
        <begin position="172"/>
        <end position="324"/>
    </location>
</feature>
<evidence type="ECO:0000313" key="7">
    <source>
        <dbReference type="EMBL" id="PTB44723.1"/>
    </source>
</evidence>
<dbReference type="Proteomes" id="UP000240493">
    <property type="component" value="Unassembled WGS sequence"/>
</dbReference>
<feature type="compositionally biased region" description="Polar residues" evidence="5">
    <location>
        <begin position="172"/>
        <end position="196"/>
    </location>
</feature>
<evidence type="ECO:0000256" key="3">
    <source>
        <dbReference type="ARBA" id="ARBA00022989"/>
    </source>
</evidence>
<feature type="compositionally biased region" description="Polar residues" evidence="5">
    <location>
        <begin position="209"/>
        <end position="241"/>
    </location>
</feature>
<reference evidence="7 8" key="1">
    <citation type="submission" date="2016-07" db="EMBL/GenBank/DDBJ databases">
        <title>Multiple horizontal gene transfer events from other fungi enriched the ability of initially mycotrophic Trichoderma (Ascomycota) to feed on dead plant biomass.</title>
        <authorList>
            <consortium name="DOE Joint Genome Institute"/>
            <person name="Aerts A."/>
            <person name="Atanasova L."/>
            <person name="Chenthamara K."/>
            <person name="Zhang J."/>
            <person name="Grujic M."/>
            <person name="Henrissat B."/>
            <person name="Kuo A."/>
            <person name="Salamov A."/>
            <person name="Lipzen A."/>
            <person name="Labutti K."/>
            <person name="Barry K."/>
            <person name="Miao Y."/>
            <person name="Rahimi M.J."/>
            <person name="Shen Q."/>
            <person name="Grigoriev I.V."/>
            <person name="Kubicek C.P."/>
            <person name="Druzhinina I.S."/>
        </authorList>
    </citation>
    <scope>NUCLEOTIDE SEQUENCE [LARGE SCALE GENOMIC DNA]</scope>
    <source>
        <strain evidence="7 8">CBS 433.97</strain>
    </source>
</reference>
<feature type="compositionally biased region" description="Polar residues" evidence="5">
    <location>
        <begin position="406"/>
        <end position="420"/>
    </location>
</feature>
<dbReference type="AlphaFoldDB" id="A0A2T3ZIY0"/>
<sequence>MSSSLIGVYSTSLDTPILSSTAIRNASSIAIKPSDVPLSSSTSAFPVDSTQKPLTSSGAAIEAVPNTATTSSLRTPTTTASEMTTKETIVNSPTATLSGGSLAADGETPTSSLPVTTSSTSQAASLTPSTSLIPTSSSVTTQASSSAEKIFPQLSSTADVSPSVIPTATLSTQVPSITTSQSQNQIPTPKSSTSQAPAAPETEAIFPTSPLTSPKQPSPTIHSQSISPAAQPTDNSVQGPQLFSAAEVAQPSEPLSSSSSTSIPKASSTASIQGSNDFSAQEVSQPTNVAAPAAGGNAVSNSPASTPTPAANPAPPAVPVSVASAPSSISTSVPASIAIAAPISTSLSASTGVAGGSIPSGTQSNAITHATSLISDSTDGIGALPTATNTSPSDLSGSGILGGSQPTGQTIADPVSPSTNPSTATIVGGTVGGIAAAAFLVVLLWLLRRKLASRKSQGSSKGGSVKPMAQKLGIATTLDAVKQNFGGKTGHRNVNMNRGNSQFLETVTVEPMKTPTYVKSQNSAAVAKKPSKPRKLGLSFDHGKLFNPFSDANALMSGKIPPPSSSILANPFTDDNMVLPPPVSAANRRRSRGRSLGGIKSFQAPAVPPRPHSVHRESLQSNDSFAQRRDKFRSDPFDLELESRLVPQRNGVPSRASSVYSNNQSPQDSRDSYTSRYISGSSLGDWANGNPAAGAGGATGRRDSPTLS</sequence>
<feature type="region of interest" description="Disordered" evidence="5">
    <location>
        <begin position="566"/>
        <end position="708"/>
    </location>
</feature>
<feature type="region of interest" description="Disordered" evidence="5">
    <location>
        <begin position="68"/>
        <end position="138"/>
    </location>
</feature>
<feature type="compositionally biased region" description="Low complexity" evidence="5">
    <location>
        <begin position="68"/>
        <end position="88"/>
    </location>
</feature>
<evidence type="ECO:0000256" key="6">
    <source>
        <dbReference type="SAM" id="Phobius"/>
    </source>
</evidence>
<evidence type="ECO:0000256" key="4">
    <source>
        <dbReference type="ARBA" id="ARBA00023136"/>
    </source>
</evidence>
<evidence type="ECO:0000256" key="1">
    <source>
        <dbReference type="ARBA" id="ARBA00004167"/>
    </source>
</evidence>
<feature type="compositionally biased region" description="Polar residues" evidence="5">
    <location>
        <begin position="655"/>
        <end position="667"/>
    </location>
</feature>
<dbReference type="GO" id="GO:0071944">
    <property type="term" value="C:cell periphery"/>
    <property type="evidence" value="ECO:0007669"/>
    <property type="project" value="UniProtKB-ARBA"/>
</dbReference>
<dbReference type="PANTHER" id="PTHR15549:SF30">
    <property type="entry name" value="MID2 DOMAIN-CONTAINING PROTEIN"/>
    <property type="match status" value="1"/>
</dbReference>
<dbReference type="EMBL" id="KZ679258">
    <property type="protein sequence ID" value="PTB44723.1"/>
    <property type="molecule type" value="Genomic_DNA"/>
</dbReference>
<feature type="compositionally biased region" description="Low complexity" evidence="5">
    <location>
        <begin position="252"/>
        <end position="272"/>
    </location>
</feature>
<feature type="compositionally biased region" description="Low complexity" evidence="5">
    <location>
        <begin position="108"/>
        <end position="138"/>
    </location>
</feature>
<dbReference type="GO" id="GO:0016020">
    <property type="term" value="C:membrane"/>
    <property type="evidence" value="ECO:0007669"/>
    <property type="project" value="UniProtKB-SubCell"/>
</dbReference>
<protein>
    <submittedName>
        <fullName evidence="7">Uncharacterized protein</fullName>
    </submittedName>
</protein>
<organism evidence="7 8">
    <name type="scientific">Trichoderma asperellum (strain ATCC 204424 / CBS 433.97 / NBRC 101777)</name>
    <dbReference type="NCBI Taxonomy" id="1042311"/>
    <lineage>
        <taxon>Eukaryota</taxon>
        <taxon>Fungi</taxon>
        <taxon>Dikarya</taxon>
        <taxon>Ascomycota</taxon>
        <taxon>Pezizomycotina</taxon>
        <taxon>Sordariomycetes</taxon>
        <taxon>Hypocreomycetidae</taxon>
        <taxon>Hypocreales</taxon>
        <taxon>Hypocreaceae</taxon>
        <taxon>Trichoderma</taxon>
    </lineage>
</organism>
<proteinExistence type="predicted"/>
<evidence type="ECO:0000256" key="5">
    <source>
        <dbReference type="SAM" id="MobiDB-lite"/>
    </source>
</evidence>
<keyword evidence="8" id="KW-1185">Reference proteome</keyword>
<feature type="compositionally biased region" description="Low complexity" evidence="5">
    <location>
        <begin position="286"/>
        <end position="309"/>
    </location>
</feature>